<evidence type="ECO:0000313" key="3">
    <source>
        <dbReference type="Proteomes" id="UP000789759"/>
    </source>
</evidence>
<dbReference type="PANTHER" id="PTHR46954:SF1">
    <property type="entry name" value="C2H2-TYPE DOMAIN-CONTAINING PROTEIN"/>
    <property type="match status" value="1"/>
</dbReference>
<feature type="coiled-coil region" evidence="1">
    <location>
        <begin position="56"/>
        <end position="83"/>
    </location>
</feature>
<comment type="caution">
    <text evidence="2">The sequence shown here is derived from an EMBL/GenBank/DDBJ whole genome shotgun (WGS) entry which is preliminary data.</text>
</comment>
<dbReference type="EMBL" id="CAJVQA010017412">
    <property type="protein sequence ID" value="CAG8748670.1"/>
    <property type="molecule type" value="Genomic_DNA"/>
</dbReference>
<protein>
    <submittedName>
        <fullName evidence="2">7807_t:CDS:1</fullName>
    </submittedName>
</protein>
<dbReference type="PANTHER" id="PTHR46954">
    <property type="entry name" value="C2H2-TYPE DOMAIN-CONTAINING PROTEIN"/>
    <property type="match status" value="1"/>
</dbReference>
<evidence type="ECO:0000313" key="2">
    <source>
        <dbReference type="EMBL" id="CAG8748670.1"/>
    </source>
</evidence>
<name>A0A9N9IT48_9GLOM</name>
<proteinExistence type="predicted"/>
<gene>
    <name evidence="2" type="ORF">CPELLU_LOCUS14564</name>
</gene>
<dbReference type="AlphaFoldDB" id="A0A9N9IT48"/>
<dbReference type="OrthoDB" id="2426671at2759"/>
<organism evidence="2 3">
    <name type="scientific">Cetraspora pellucida</name>
    <dbReference type="NCBI Taxonomy" id="1433469"/>
    <lineage>
        <taxon>Eukaryota</taxon>
        <taxon>Fungi</taxon>
        <taxon>Fungi incertae sedis</taxon>
        <taxon>Mucoromycota</taxon>
        <taxon>Glomeromycotina</taxon>
        <taxon>Glomeromycetes</taxon>
        <taxon>Diversisporales</taxon>
        <taxon>Gigasporaceae</taxon>
        <taxon>Cetraspora</taxon>
    </lineage>
</organism>
<reference evidence="2" key="1">
    <citation type="submission" date="2021-06" db="EMBL/GenBank/DDBJ databases">
        <authorList>
            <person name="Kallberg Y."/>
            <person name="Tangrot J."/>
            <person name="Rosling A."/>
        </authorList>
    </citation>
    <scope>NUCLEOTIDE SEQUENCE</scope>
    <source>
        <strain evidence="2">FL966</strain>
    </source>
</reference>
<dbReference type="Proteomes" id="UP000789759">
    <property type="component" value="Unassembled WGS sequence"/>
</dbReference>
<evidence type="ECO:0000256" key="1">
    <source>
        <dbReference type="SAM" id="Coils"/>
    </source>
</evidence>
<keyword evidence="3" id="KW-1185">Reference proteome</keyword>
<sequence length="389" mass="44828">MGTSSPKKQNIFIKAQEEWKTIRNLNEETIQNKINNYLQTPLRLIQYTSFTPTLVISNEITKQECAEKQLNELNELYNRQKLKKHAAAQAKSQAKKYEALKTRREVIRYDSLEHFSFFLLNPDLSEQMHLCIEFGTAAKKRQKEIIKVCTISHLKKEMEEKYQIYISCICLYTYTWLRRINSSNAKRHHHPMAIQINSVSRNEMPEHIDEHYCLQIVKNAKQFADAFASHSVIISQDDKAKVLLRILAVGRTFKTVQSSHEPVAIPGSKQKLIPSVYLTINPEGSNDSLHNENPVLNNMLKLENEFKPILVLLVDELNLDYLTVRTYASGQSAYNPVECSMSTLLEKLAGIVLPIDHFGSHLDSNSIIENIDLAKQNFCYADKKLCDIW</sequence>
<accession>A0A9N9IT48</accession>
<keyword evidence="1" id="KW-0175">Coiled coil</keyword>